<name>A0ABV8E2I3_9NOCA</name>
<feature type="region of interest" description="Disordered" evidence="1">
    <location>
        <begin position="277"/>
        <end position="305"/>
    </location>
</feature>
<dbReference type="Proteomes" id="UP001595696">
    <property type="component" value="Unassembled WGS sequence"/>
</dbReference>
<keyword evidence="3" id="KW-1185">Reference proteome</keyword>
<evidence type="ECO:0000256" key="1">
    <source>
        <dbReference type="SAM" id="MobiDB-lite"/>
    </source>
</evidence>
<dbReference type="EMBL" id="JBHSAX010000033">
    <property type="protein sequence ID" value="MFC3966189.1"/>
    <property type="molecule type" value="Genomic_DNA"/>
</dbReference>
<feature type="compositionally biased region" description="Polar residues" evidence="1">
    <location>
        <begin position="290"/>
        <end position="305"/>
    </location>
</feature>
<protein>
    <recommendedName>
        <fullName evidence="4">3'-phosphoadenosine 5'-phosphosulfate sulfotransferase (PAPS reductase)/FAD synthetase</fullName>
    </recommendedName>
</protein>
<proteinExistence type="predicted"/>
<dbReference type="InterPro" id="IPR014729">
    <property type="entry name" value="Rossmann-like_a/b/a_fold"/>
</dbReference>
<evidence type="ECO:0000313" key="3">
    <source>
        <dbReference type="Proteomes" id="UP001595696"/>
    </source>
</evidence>
<dbReference type="RefSeq" id="WP_378616691.1">
    <property type="nucleotide sequence ID" value="NZ_JBHSAX010000033.1"/>
</dbReference>
<evidence type="ECO:0008006" key="4">
    <source>
        <dbReference type="Google" id="ProtNLM"/>
    </source>
</evidence>
<evidence type="ECO:0000313" key="2">
    <source>
        <dbReference type="EMBL" id="MFC3966189.1"/>
    </source>
</evidence>
<dbReference type="Gene3D" id="3.40.50.620">
    <property type="entry name" value="HUPs"/>
    <property type="match status" value="1"/>
</dbReference>
<reference evidence="3" key="1">
    <citation type="journal article" date="2019" name="Int. J. Syst. Evol. Microbiol.">
        <title>The Global Catalogue of Microorganisms (GCM) 10K type strain sequencing project: providing services to taxonomists for standard genome sequencing and annotation.</title>
        <authorList>
            <consortium name="The Broad Institute Genomics Platform"/>
            <consortium name="The Broad Institute Genome Sequencing Center for Infectious Disease"/>
            <person name="Wu L."/>
            <person name="Ma J."/>
        </authorList>
    </citation>
    <scope>NUCLEOTIDE SEQUENCE [LARGE SCALE GENOMIC DNA]</scope>
    <source>
        <strain evidence="3">CGMCC 4.7330</strain>
    </source>
</reference>
<organism evidence="2 3">
    <name type="scientific">Nocardia jiangsuensis</name>
    <dbReference type="NCBI Taxonomy" id="1691563"/>
    <lineage>
        <taxon>Bacteria</taxon>
        <taxon>Bacillati</taxon>
        <taxon>Actinomycetota</taxon>
        <taxon>Actinomycetes</taxon>
        <taxon>Mycobacteriales</taxon>
        <taxon>Nocardiaceae</taxon>
        <taxon>Nocardia</taxon>
    </lineage>
</organism>
<dbReference type="SUPFAM" id="SSF52402">
    <property type="entry name" value="Adenine nucleotide alpha hydrolases-like"/>
    <property type="match status" value="1"/>
</dbReference>
<sequence>MSTPALRLLSLGAGVQSTVLALMACTGELPGLDGAIFADTGWEPARVYAHLDRLTGEFDRAGIPLYRVGNGNLRTDSLDPAHRFVSVPYFTQSPTGQRGMARRQCTSEYKLVPINRKVRELLGAKPPRLRTVPKGRVAEQWIGFSTDEISRVNDRPTNRYTLKRYPLLELGLSRKDCERWLKLRGWGETAKSSCIGCPFHGNAHWRDMRDHHPTEWADAVDFDHAIRTGGHRDGVPGLRGQAFLHSSRLPLDAAPIDRVTSREWADRQLDIFDELTEQGDPDGCSPYGCRSNNPAPFPQSTKEAA</sequence>
<dbReference type="PROSITE" id="PS51257">
    <property type="entry name" value="PROKAR_LIPOPROTEIN"/>
    <property type="match status" value="1"/>
</dbReference>
<accession>A0ABV8E2I3</accession>
<gene>
    <name evidence="2" type="ORF">ACFO0B_29735</name>
</gene>
<comment type="caution">
    <text evidence="2">The sequence shown here is derived from an EMBL/GenBank/DDBJ whole genome shotgun (WGS) entry which is preliminary data.</text>
</comment>